<dbReference type="Pfam" id="PF14529">
    <property type="entry name" value="Exo_endo_phos_2"/>
    <property type="match status" value="1"/>
</dbReference>
<keyword evidence="7" id="KW-1185">Reference proteome</keyword>
<sequence length="758" mass="85495">MICPKCNDVVEDFVLCNKCGGQYHYVCAGVSELSYRKMGVEKKAGWRCITCRSPQLTETHPSLSDVLKEIKSFRNDFSTMKVEFTNIKSDIQCTMQHIKELSSKLDTMEGRFIEFDRRLTSSEQKLSTLSIVQKDLLSTQKTIAELKAQNNSHDQYSRQNNIEISGIPTKKGENVYTILNDLCATVGFQLSDHDIDSIHRVRPYPSSRTESNNEPTRPASIIVRFCQRRRKDQLIAAVRARRGLTTAHIGLPGPASTVYIGDHLTPTNKLLLKRARELKLEKNYSYLQDRKSTDGQGARGGGVLIAARRELRARPRPEWRSRPAAEELWVTLELDAATTAAVGAARPSRPAPRPCRAANASSNLHVACCYFPHGNNHSESLQNFYDNTFDILQNNLNDNFLILGDFNISNASWDSFNDSTQSFKLSTNSDGLAGDLCDFMNLSNFRQYNGCVNSNGRVLDLVLSSDKCTVSNSTTPLTPEDAHHKSLDITLNLQTHAFIQNVKTRLKLIYHAADFKAIGKEISRVNWIADLATLNTEESQELHKNTTPVTTTSLAADFNTFKSFILSALNTLQRQVELLSLEIDRQEMRRRRKTLLFHGITEEKSEDILLKVTELVSRHLDLPNFSSTSIKSLYRLGRPTDKRPRPVVIKFMDAAVRDKVWFLKTKLKGTGVTQSEFLIKSRHTLFMEARQRFGIGKCWTWDGCVNIIAPNGSRHRVECLTELDIITTSKSPSQVVVVTVNKPGEKVLAPRSKRIVKK</sequence>
<dbReference type="AlphaFoldDB" id="A0A8J9VW34"/>
<dbReference type="Proteomes" id="UP000838878">
    <property type="component" value="Chromosome 14"/>
</dbReference>
<dbReference type="InterPro" id="IPR005135">
    <property type="entry name" value="Endo/exonuclease/phosphatase"/>
</dbReference>
<organism evidence="6 7">
    <name type="scientific">Brenthis ino</name>
    <name type="common">lesser marbled fritillary</name>
    <dbReference type="NCBI Taxonomy" id="405034"/>
    <lineage>
        <taxon>Eukaryota</taxon>
        <taxon>Metazoa</taxon>
        <taxon>Ecdysozoa</taxon>
        <taxon>Arthropoda</taxon>
        <taxon>Hexapoda</taxon>
        <taxon>Insecta</taxon>
        <taxon>Pterygota</taxon>
        <taxon>Neoptera</taxon>
        <taxon>Endopterygota</taxon>
        <taxon>Lepidoptera</taxon>
        <taxon>Glossata</taxon>
        <taxon>Ditrysia</taxon>
        <taxon>Papilionoidea</taxon>
        <taxon>Nymphalidae</taxon>
        <taxon>Heliconiinae</taxon>
        <taxon>Argynnini</taxon>
        <taxon>Brenthis</taxon>
    </lineage>
</organism>
<dbReference type="Gene3D" id="3.60.10.10">
    <property type="entry name" value="Endonuclease/exonuclease/phosphatase"/>
    <property type="match status" value="1"/>
</dbReference>
<reference evidence="6" key="1">
    <citation type="submission" date="2021-12" db="EMBL/GenBank/DDBJ databases">
        <authorList>
            <person name="Martin H S."/>
        </authorList>
    </citation>
    <scope>NUCLEOTIDE SEQUENCE</scope>
</reference>
<evidence type="ECO:0000256" key="4">
    <source>
        <dbReference type="PROSITE-ProRule" id="PRU00146"/>
    </source>
</evidence>
<dbReference type="PANTHER" id="PTHR11505">
    <property type="entry name" value="L1 TRANSPOSABLE ELEMENT-RELATED"/>
    <property type="match status" value="1"/>
</dbReference>
<dbReference type="OrthoDB" id="5989141at2759"/>
<dbReference type="SMART" id="SM00249">
    <property type="entry name" value="PHD"/>
    <property type="match status" value="1"/>
</dbReference>
<dbReference type="SUPFAM" id="SSF57903">
    <property type="entry name" value="FYVE/PHD zinc finger"/>
    <property type="match status" value="1"/>
</dbReference>
<dbReference type="EMBL" id="OV170234">
    <property type="protein sequence ID" value="CAH0719877.1"/>
    <property type="molecule type" value="Genomic_DNA"/>
</dbReference>
<accession>A0A8J9VW34</accession>
<dbReference type="InterPro" id="IPR013083">
    <property type="entry name" value="Znf_RING/FYVE/PHD"/>
</dbReference>
<dbReference type="InterPro" id="IPR001965">
    <property type="entry name" value="Znf_PHD"/>
</dbReference>
<dbReference type="InterPro" id="IPR019787">
    <property type="entry name" value="Znf_PHD-finger"/>
</dbReference>
<protein>
    <recommendedName>
        <fullName evidence="5">PHD-type domain-containing protein</fullName>
    </recommendedName>
</protein>
<dbReference type="InterPro" id="IPR011011">
    <property type="entry name" value="Znf_FYVE_PHD"/>
</dbReference>
<dbReference type="PROSITE" id="PS01359">
    <property type="entry name" value="ZF_PHD_1"/>
    <property type="match status" value="1"/>
</dbReference>
<dbReference type="SUPFAM" id="SSF56219">
    <property type="entry name" value="DNase I-like"/>
    <property type="match status" value="1"/>
</dbReference>
<keyword evidence="1" id="KW-0479">Metal-binding</keyword>
<dbReference type="Gene3D" id="3.30.40.10">
    <property type="entry name" value="Zinc/RING finger domain, C3HC4 (zinc finger)"/>
    <property type="match status" value="1"/>
</dbReference>
<evidence type="ECO:0000313" key="7">
    <source>
        <dbReference type="Proteomes" id="UP000838878"/>
    </source>
</evidence>
<dbReference type="InterPro" id="IPR004244">
    <property type="entry name" value="Transposase_22"/>
</dbReference>
<dbReference type="GO" id="GO:0008270">
    <property type="term" value="F:zinc ion binding"/>
    <property type="evidence" value="ECO:0007669"/>
    <property type="project" value="UniProtKB-KW"/>
</dbReference>
<dbReference type="InterPro" id="IPR019786">
    <property type="entry name" value="Zinc_finger_PHD-type_CS"/>
</dbReference>
<dbReference type="Gene3D" id="3.30.70.1820">
    <property type="entry name" value="L1 transposable element, RRM domain"/>
    <property type="match status" value="2"/>
</dbReference>
<evidence type="ECO:0000256" key="2">
    <source>
        <dbReference type="ARBA" id="ARBA00022771"/>
    </source>
</evidence>
<dbReference type="PROSITE" id="PS50016">
    <property type="entry name" value="ZF_PHD_2"/>
    <property type="match status" value="1"/>
</dbReference>
<proteinExistence type="predicted"/>
<keyword evidence="3" id="KW-0862">Zinc</keyword>
<feature type="non-terminal residue" evidence="6">
    <location>
        <position position="758"/>
    </location>
</feature>
<dbReference type="InterPro" id="IPR036691">
    <property type="entry name" value="Endo/exonu/phosph_ase_sf"/>
</dbReference>
<feature type="domain" description="PHD-type" evidence="5">
    <location>
        <begin position="1"/>
        <end position="54"/>
    </location>
</feature>
<evidence type="ECO:0000256" key="3">
    <source>
        <dbReference type="ARBA" id="ARBA00022833"/>
    </source>
</evidence>
<name>A0A8J9VW34_9NEOP</name>
<evidence type="ECO:0000259" key="5">
    <source>
        <dbReference type="PROSITE" id="PS50016"/>
    </source>
</evidence>
<evidence type="ECO:0000256" key="1">
    <source>
        <dbReference type="ARBA" id="ARBA00022723"/>
    </source>
</evidence>
<keyword evidence="2 4" id="KW-0863">Zinc-finger</keyword>
<dbReference type="GO" id="GO:0003824">
    <property type="term" value="F:catalytic activity"/>
    <property type="evidence" value="ECO:0007669"/>
    <property type="project" value="InterPro"/>
</dbReference>
<gene>
    <name evidence="6" type="ORF">BINO364_LOCUS6169</name>
</gene>
<evidence type="ECO:0000313" key="6">
    <source>
        <dbReference type="EMBL" id="CAH0719877.1"/>
    </source>
</evidence>